<feature type="transmembrane region" description="Helical" evidence="10">
    <location>
        <begin position="150"/>
        <end position="171"/>
    </location>
</feature>
<name>A0A151I466_9HYME</name>
<feature type="transmembrane region" description="Helical" evidence="10">
    <location>
        <begin position="282"/>
        <end position="307"/>
    </location>
</feature>
<keyword evidence="2" id="KW-1003">Cell membrane</keyword>
<dbReference type="PANTHER" id="PTHR21137:SF35">
    <property type="entry name" value="ODORANT RECEPTOR 19A-RELATED"/>
    <property type="match status" value="1"/>
</dbReference>
<evidence type="ECO:0000313" key="11">
    <source>
        <dbReference type="EMBL" id="KYM84609.1"/>
    </source>
</evidence>
<feature type="transmembrane region" description="Helical" evidence="10">
    <location>
        <begin position="879"/>
        <end position="898"/>
    </location>
</feature>
<dbReference type="EMBL" id="KQ976463">
    <property type="protein sequence ID" value="KYM84609.1"/>
    <property type="molecule type" value="Genomic_DNA"/>
</dbReference>
<feature type="transmembrane region" description="Helical" evidence="10">
    <location>
        <begin position="376"/>
        <end position="394"/>
    </location>
</feature>
<dbReference type="GO" id="GO:0004984">
    <property type="term" value="F:olfactory receptor activity"/>
    <property type="evidence" value="ECO:0007669"/>
    <property type="project" value="InterPro"/>
</dbReference>
<dbReference type="PANTHER" id="PTHR21137">
    <property type="entry name" value="ODORANT RECEPTOR"/>
    <property type="match status" value="1"/>
</dbReference>
<dbReference type="AlphaFoldDB" id="A0A151I466"/>
<feature type="transmembrane region" description="Helical" evidence="10">
    <location>
        <begin position="313"/>
        <end position="331"/>
    </location>
</feature>
<evidence type="ECO:0000256" key="3">
    <source>
        <dbReference type="ARBA" id="ARBA00022606"/>
    </source>
</evidence>
<dbReference type="GO" id="GO:0005886">
    <property type="term" value="C:plasma membrane"/>
    <property type="evidence" value="ECO:0007669"/>
    <property type="project" value="UniProtKB-SubCell"/>
</dbReference>
<evidence type="ECO:0000256" key="6">
    <source>
        <dbReference type="ARBA" id="ARBA00022989"/>
    </source>
</evidence>
<evidence type="ECO:0000256" key="9">
    <source>
        <dbReference type="ARBA" id="ARBA00023224"/>
    </source>
</evidence>
<sequence>MPSLLRVFLKEHEFKRRVRLLAPIVNCSMGWMKYFLILNHAKEIQSCLNRAHQDWSNTVDGSDRKAMLSTARVGRKFAIFSAIFMYTGGVGYRILIPLSKGRMLTPENITVRALALPSYFIKFDGQVSPAYEIVFTLQAFAGVLTYSTRIGAAGLAAFFIMHVCGQLRIIMGKLQNLNNISNSNDRAVAMLLADIVQHQIKVKSFLTQVEATMRYVWLVEIMGSTLLLCLSGKLSIMERTNSIATVHDNEKNMQLSIQLNRWILKPIGVWPKLTEISRMERYAYGLVNVICTSLIGFLFIPSAIFMLLEMDDVYLILKLSGPLSFCLMAVIKYSSLIFRENDIRSGIRHIESDWINTRHSNDRIIMIRNAKFGRRLVSICAFFMYGGAVFYYLALPFSKGKITENDGNLTYRPLVYPVASVILDARHSPISEILFWIQCLSGFIAHSITAGACSLAAVFAMHAYGRLEVLIQWLEHLVDGREDFCDNVDERLAMIVQQHIRILHFISLTDKVLREISIVEIVGCTLNMCFLGYYSLTCKKIGEVSYMIDWHRLSKKKGLALVLIIAMSNSSIKLTAGNLFELSLSTFGDLNRWILKPLGAWPKSIKISFIERYAYMLVNVICISLIGFLFVPSAIYLVLEMDDAYNILKLTGPLNFCLMAIIKYSSLIFRENDIRNGIEHIANDWINTRYSDDRIIMIKSAKFGRRLVTICAVFMYGGATFYYLALPLSNGKITEDGGNLTYRPLMYPVSSMIVDARRSPISEIFFFVQCLSGFIVHSITTGACSLAAVFAMHAYGRLEVLMQWIEHLVDGREDLCDNVDERLAMIVQQHVRILQFLHQIQDVVGEMCFIEIIGSTLILCLLGYYVITEWESQKTTSYITYTVLLLSFTFNIFIFCYIGELIAEKYKKIGEVSYTIDWYRMSGRKSLDIVLMIAMSNTSIKFTAGNIFELSFTTFGNVSNIISMFIISVYKNMICTSFV</sequence>
<reference evidence="11 12" key="1">
    <citation type="submission" date="2015-09" db="EMBL/GenBank/DDBJ databases">
        <title>Atta colombica WGS genome.</title>
        <authorList>
            <person name="Nygaard S."/>
            <person name="Hu H."/>
            <person name="Boomsma J."/>
            <person name="Zhang G."/>
        </authorList>
    </citation>
    <scope>NUCLEOTIDE SEQUENCE [LARGE SCALE GENOMIC DNA]</scope>
    <source>
        <strain evidence="11">Treedump-2</strain>
        <tissue evidence="11">Whole body</tissue>
    </source>
</reference>
<feature type="transmembrane region" description="Helical" evidence="10">
    <location>
        <begin position="950"/>
        <end position="970"/>
    </location>
</feature>
<organism evidence="11 12">
    <name type="scientific">Atta colombica</name>
    <dbReference type="NCBI Taxonomy" id="520822"/>
    <lineage>
        <taxon>Eukaryota</taxon>
        <taxon>Metazoa</taxon>
        <taxon>Ecdysozoa</taxon>
        <taxon>Arthropoda</taxon>
        <taxon>Hexapoda</taxon>
        <taxon>Insecta</taxon>
        <taxon>Pterygota</taxon>
        <taxon>Neoptera</taxon>
        <taxon>Endopterygota</taxon>
        <taxon>Hymenoptera</taxon>
        <taxon>Apocrita</taxon>
        <taxon>Aculeata</taxon>
        <taxon>Formicoidea</taxon>
        <taxon>Formicidae</taxon>
        <taxon>Myrmicinae</taxon>
        <taxon>Atta</taxon>
    </lineage>
</organism>
<dbReference type="GO" id="GO:0005549">
    <property type="term" value="F:odorant binding"/>
    <property type="evidence" value="ECO:0007669"/>
    <property type="project" value="InterPro"/>
</dbReference>
<gene>
    <name evidence="11" type="ORF">ALC53_05178</name>
</gene>
<feature type="transmembrane region" description="Helical" evidence="10">
    <location>
        <begin position="707"/>
        <end position="725"/>
    </location>
</feature>
<feature type="transmembrane region" description="Helical" evidence="10">
    <location>
        <begin position="433"/>
        <end position="460"/>
    </location>
</feature>
<dbReference type="STRING" id="520822.A0A151I466"/>
<keyword evidence="3" id="KW-0716">Sensory transduction</keyword>
<protein>
    <submittedName>
        <fullName evidence="11">Odorant receptor 43a</fullName>
    </submittedName>
</protein>
<proteinExistence type="predicted"/>
<keyword evidence="7 10" id="KW-0472">Membrane</keyword>
<feature type="transmembrane region" description="Helical" evidence="10">
    <location>
        <begin position="644"/>
        <end position="662"/>
    </location>
</feature>
<evidence type="ECO:0000256" key="5">
    <source>
        <dbReference type="ARBA" id="ARBA00022725"/>
    </source>
</evidence>
<dbReference type="Proteomes" id="UP000078540">
    <property type="component" value="Unassembled WGS sequence"/>
</dbReference>
<evidence type="ECO:0000256" key="10">
    <source>
        <dbReference type="SAM" id="Phobius"/>
    </source>
</evidence>
<evidence type="ECO:0000256" key="1">
    <source>
        <dbReference type="ARBA" id="ARBA00004651"/>
    </source>
</evidence>
<feature type="transmembrane region" description="Helical" evidence="10">
    <location>
        <begin position="848"/>
        <end position="867"/>
    </location>
</feature>
<keyword evidence="4 10" id="KW-0812">Transmembrane</keyword>
<evidence type="ECO:0000256" key="7">
    <source>
        <dbReference type="ARBA" id="ARBA00023136"/>
    </source>
</evidence>
<keyword evidence="12" id="KW-1185">Reference proteome</keyword>
<keyword evidence="8 11" id="KW-0675">Receptor</keyword>
<accession>A0A151I466</accession>
<feature type="transmembrane region" description="Helical" evidence="10">
    <location>
        <begin position="764"/>
        <end position="792"/>
    </location>
</feature>
<dbReference type="InterPro" id="IPR004117">
    <property type="entry name" value="7tm6_olfct_rcpt"/>
</dbReference>
<keyword evidence="9" id="KW-0807">Transducer</keyword>
<keyword evidence="5" id="KW-0552">Olfaction</keyword>
<dbReference type="GO" id="GO:0007165">
    <property type="term" value="P:signal transduction"/>
    <property type="evidence" value="ECO:0007669"/>
    <property type="project" value="UniProtKB-KW"/>
</dbReference>
<keyword evidence="6 10" id="KW-1133">Transmembrane helix</keyword>
<evidence type="ECO:0000256" key="4">
    <source>
        <dbReference type="ARBA" id="ARBA00022692"/>
    </source>
</evidence>
<comment type="subcellular location">
    <subcellularLocation>
        <location evidence="1">Cell membrane</location>
        <topology evidence="1">Multi-pass membrane protein</topology>
    </subcellularLocation>
</comment>
<evidence type="ECO:0000256" key="2">
    <source>
        <dbReference type="ARBA" id="ARBA00022475"/>
    </source>
</evidence>
<evidence type="ECO:0000256" key="8">
    <source>
        <dbReference type="ARBA" id="ARBA00023170"/>
    </source>
</evidence>
<evidence type="ECO:0000313" key="12">
    <source>
        <dbReference type="Proteomes" id="UP000078540"/>
    </source>
</evidence>
<feature type="transmembrane region" description="Helical" evidence="10">
    <location>
        <begin position="77"/>
        <end position="96"/>
    </location>
</feature>
<dbReference type="Pfam" id="PF02949">
    <property type="entry name" value="7tm_6"/>
    <property type="match status" value="3"/>
</dbReference>
<feature type="transmembrane region" description="Helical" evidence="10">
    <location>
        <begin position="613"/>
        <end position="638"/>
    </location>
</feature>